<protein>
    <submittedName>
        <fullName evidence="1">Uncharacterized protein</fullName>
    </submittedName>
</protein>
<keyword evidence="2" id="KW-1185">Reference proteome</keyword>
<sequence>MKNPHAQSDVLCLKRNSCCVAVNEVSELINAVTKIAYRLKSSLMSNSWLLQELEIMKNIVINVRSSLDFFTRNFYRVDDKGIDQNSLAYTATNILNRLVEFRNRLIRVMEHIAEKTSEKETENELLNVFRKTNAITMKLIIIFLAFATKIEWSKDLAGPFSASMASATLATLLNIDNQVVESIKECVYS</sequence>
<evidence type="ECO:0000313" key="2">
    <source>
        <dbReference type="Proteomes" id="UP001529235"/>
    </source>
</evidence>
<organism evidence="1 2">
    <name type="scientific">Ignisphaera cupida</name>
    <dbReference type="NCBI Taxonomy" id="3050454"/>
    <lineage>
        <taxon>Archaea</taxon>
        <taxon>Thermoproteota</taxon>
        <taxon>Thermoprotei</taxon>
        <taxon>Desulfurococcales</taxon>
        <taxon>Desulfurococcaceae</taxon>
        <taxon>Ignisphaera</taxon>
    </lineage>
</organism>
<dbReference type="EMBL" id="JASNVW010000001">
    <property type="protein sequence ID" value="MDK6028050.1"/>
    <property type="molecule type" value="Genomic_DNA"/>
</dbReference>
<name>A0ABD4Z578_9CREN</name>
<comment type="caution">
    <text evidence="1">The sequence shown here is derived from an EMBL/GenBank/DDBJ whole genome shotgun (WGS) entry which is preliminary data.</text>
</comment>
<gene>
    <name evidence="1" type="ORF">QPL79_01550</name>
</gene>
<accession>A0ABD4Z578</accession>
<reference evidence="1 2" key="1">
    <citation type="submission" date="2023-05" db="EMBL/GenBank/DDBJ databases">
        <title>A new hyperthermophilic archaea 'Ignisphaera cupida' sp. nov. and description of the family 'Ignisphaeraceae' fam. nov.</title>
        <authorList>
            <person name="Podosokorskaya O.A."/>
            <person name="Elcheninov A.G."/>
            <person name="Klukina A."/>
            <person name="Merkel A.Y."/>
        </authorList>
    </citation>
    <scope>NUCLEOTIDE SEQUENCE [LARGE SCALE GENOMIC DNA]</scope>
    <source>
        <strain evidence="1 2">4213-co</strain>
    </source>
</reference>
<dbReference type="RefSeq" id="WP_285273024.1">
    <property type="nucleotide sequence ID" value="NZ_JASNVW010000001.1"/>
</dbReference>
<proteinExistence type="predicted"/>
<dbReference type="AlphaFoldDB" id="A0ABD4Z578"/>
<dbReference type="Proteomes" id="UP001529235">
    <property type="component" value="Unassembled WGS sequence"/>
</dbReference>
<evidence type="ECO:0000313" key="1">
    <source>
        <dbReference type="EMBL" id="MDK6028050.1"/>
    </source>
</evidence>